<feature type="compositionally biased region" description="Basic and acidic residues" evidence="1">
    <location>
        <begin position="34"/>
        <end position="46"/>
    </location>
</feature>
<evidence type="ECO:0000313" key="2">
    <source>
        <dbReference type="EMBL" id="KLU05051.1"/>
    </source>
</evidence>
<name>A0A0J1BEX2_RHOIS</name>
<evidence type="ECO:0000256" key="1">
    <source>
        <dbReference type="SAM" id="MobiDB-lite"/>
    </source>
</evidence>
<feature type="region of interest" description="Disordered" evidence="1">
    <location>
        <begin position="1"/>
        <end position="46"/>
    </location>
</feature>
<dbReference type="AlphaFoldDB" id="A0A0J1BEX2"/>
<proteinExistence type="predicted"/>
<comment type="caution">
    <text evidence="2">The sequence shown here is derived from an EMBL/GenBank/DDBJ whole genome shotgun (WGS) entry which is preliminary data.</text>
</comment>
<organism evidence="2 3">
    <name type="scientific">Rhodopirellula islandica</name>
    <dbReference type="NCBI Taxonomy" id="595434"/>
    <lineage>
        <taxon>Bacteria</taxon>
        <taxon>Pseudomonadati</taxon>
        <taxon>Planctomycetota</taxon>
        <taxon>Planctomycetia</taxon>
        <taxon>Pirellulales</taxon>
        <taxon>Pirellulaceae</taxon>
        <taxon>Rhodopirellula</taxon>
    </lineage>
</organism>
<dbReference type="Proteomes" id="UP000036367">
    <property type="component" value="Unassembled WGS sequence"/>
</dbReference>
<evidence type="ECO:0000313" key="3">
    <source>
        <dbReference type="Proteomes" id="UP000036367"/>
    </source>
</evidence>
<reference evidence="2" key="1">
    <citation type="submission" date="2015-05" db="EMBL/GenBank/DDBJ databases">
        <title>Permanent draft genome of Rhodopirellula islandicus K833.</title>
        <authorList>
            <person name="Kizina J."/>
            <person name="Richter M."/>
            <person name="Glockner F.O."/>
            <person name="Harder J."/>
        </authorList>
    </citation>
    <scope>NUCLEOTIDE SEQUENCE [LARGE SCALE GENOMIC DNA]</scope>
    <source>
        <strain evidence="2">K833</strain>
    </source>
</reference>
<accession>A0A0J1BEX2</accession>
<keyword evidence="3" id="KW-1185">Reference proteome</keyword>
<gene>
    <name evidence="2" type="ORF">RISK_002813</name>
</gene>
<dbReference type="STRING" id="595434.RISK_002813"/>
<protein>
    <submittedName>
        <fullName evidence="2">Uncharacterized protein</fullName>
    </submittedName>
</protein>
<dbReference type="EMBL" id="LECT01000023">
    <property type="protein sequence ID" value="KLU05051.1"/>
    <property type="molecule type" value="Genomic_DNA"/>
</dbReference>
<sequence>MRHSPVPAAQASKPAMVASHRLPPVAAPRLVEQQGHEQDLGLKTRG</sequence>